<dbReference type="Pfam" id="PF11739">
    <property type="entry name" value="YdbH-like"/>
    <property type="match status" value="1"/>
</dbReference>
<proteinExistence type="predicted"/>
<evidence type="ECO:0000313" key="1">
    <source>
        <dbReference type="EMBL" id="BBU84018.1"/>
    </source>
</evidence>
<gene>
    <name evidence="1" type="ORF">EIMP300_54180</name>
</gene>
<dbReference type="EMBL" id="AP022360">
    <property type="protein sequence ID" value="BBU84018.1"/>
    <property type="molecule type" value="Genomic_DNA"/>
</dbReference>
<dbReference type="InterPro" id="IPR021730">
    <property type="entry name" value="YdbH"/>
</dbReference>
<organism evidence="1 2">
    <name type="scientific">Escherichia coli</name>
    <dbReference type="NCBI Taxonomy" id="562"/>
    <lineage>
        <taxon>Bacteria</taxon>
        <taxon>Pseudomonadati</taxon>
        <taxon>Pseudomonadota</taxon>
        <taxon>Gammaproteobacteria</taxon>
        <taxon>Enterobacterales</taxon>
        <taxon>Enterobacteriaceae</taxon>
        <taxon>Escherichia</taxon>
    </lineage>
</organism>
<reference evidence="1 2" key="1">
    <citation type="submission" date="2020-01" db="EMBL/GenBank/DDBJ databases">
        <title>Dynamics of blaIMP-6 dissemination in carbapenem resistant Enterobacteriacea isolated from regional surveillance in Osaka, Japan.</title>
        <authorList>
            <person name="Abe R."/>
            <person name="Akeda Y."/>
            <person name="Sugawara Y."/>
            <person name="Yamamoto N."/>
            <person name="Tomono K."/>
            <person name="Takeuchi D."/>
            <person name="Kawahara R."/>
            <person name="Hamada S."/>
        </authorList>
    </citation>
    <scope>NUCLEOTIDE SEQUENCE [LARGE SCALE GENOMIC DNA]</scope>
    <source>
        <strain evidence="1 2">E300</strain>
    </source>
</reference>
<dbReference type="Proteomes" id="UP000467488">
    <property type="component" value="Chromosome"/>
</dbReference>
<protein>
    <recommendedName>
        <fullName evidence="3">Protein YdbH</fullName>
    </recommendedName>
</protein>
<sequence>MLGKYKAVLALLLLIILVPLTLLMTLGLWVPTLAGIWLPLGTRIALDESPRITRKGLIIPDLRYLVGDCQLAHITNASLSHPSRWLLNVGTVELDSACLAKLPQTEQSHSAAPKTLAQWQAMLPNTWINIDKLIFSPWQEWQGKLSLALTSDIQQLRYQGEKVKFQGQLKGQQLTVSELDVVAFENQPPVKLVGEFTMPLVPDGLPVSGHATATLNLPQEPSLVDAELDWQENSGQLIVLARDNGDPLLDLPWQITRQQLTVSDGRWSWPYAGFQIFEWPTGCQSRQLAGRARERSGQRATECADPGASG</sequence>
<name>A0A8S0FVK2_ECOLX</name>
<accession>A0A8S0FVK2</accession>
<evidence type="ECO:0000313" key="2">
    <source>
        <dbReference type="Proteomes" id="UP000467488"/>
    </source>
</evidence>
<dbReference type="AlphaFoldDB" id="A0A8S0FVK2"/>
<evidence type="ECO:0008006" key="3">
    <source>
        <dbReference type="Google" id="ProtNLM"/>
    </source>
</evidence>